<proteinExistence type="predicted"/>
<name>A0A419ESJ0_9BACT</name>
<accession>A0A419ESJ0</accession>
<dbReference type="EMBL" id="QZKI01000114">
    <property type="protein sequence ID" value="RJP66567.1"/>
    <property type="molecule type" value="Genomic_DNA"/>
</dbReference>
<reference evidence="1 2" key="1">
    <citation type="journal article" date="2017" name="ISME J.">
        <title>Energy and carbon metabolisms in a deep terrestrial subsurface fluid microbial community.</title>
        <authorList>
            <person name="Momper L."/>
            <person name="Jungbluth S.P."/>
            <person name="Lee M.D."/>
            <person name="Amend J.P."/>
        </authorList>
    </citation>
    <scope>NUCLEOTIDE SEQUENCE [LARGE SCALE GENOMIC DNA]</scope>
    <source>
        <strain evidence="1">SURF_17</strain>
    </source>
</reference>
<comment type="caution">
    <text evidence="1">The sequence shown here is derived from an EMBL/GenBank/DDBJ whole genome shotgun (WGS) entry which is preliminary data.</text>
</comment>
<protein>
    <submittedName>
        <fullName evidence="1">Uncharacterized protein</fullName>
    </submittedName>
</protein>
<feature type="non-terminal residue" evidence="1">
    <location>
        <position position="1"/>
    </location>
</feature>
<evidence type="ECO:0000313" key="2">
    <source>
        <dbReference type="Proteomes" id="UP000285961"/>
    </source>
</evidence>
<organism evidence="1 2">
    <name type="scientific">Candidatus Abyssobacteria bacterium SURF_17</name>
    <dbReference type="NCBI Taxonomy" id="2093361"/>
    <lineage>
        <taxon>Bacteria</taxon>
        <taxon>Pseudomonadati</taxon>
        <taxon>Candidatus Hydrogenedentota</taxon>
        <taxon>Candidatus Abyssobacteria</taxon>
    </lineage>
</organism>
<sequence length="238" mass="25373">GTSTTYPDYDTFFDTYCLTLPPLVLDDSNSAAIAITQYQIEGSFPVGADVSVTGDSFTITYGTNSISYDPTHAADTALLTINGMIKIEGDLVIGEKSLDVLYDGRGTIYAAGGTDTSVEAGEAGAIGDIDVHSNLIPVGIFPTQDVLGVVAKRDIYLADGPGDSQLYMAAAFYGGREIKSTKQNQIAGTFVCDVFDMGTNVPKIYQVPELINNLPPGLIGAEDIWITTGFKERSWRVD</sequence>
<dbReference type="Proteomes" id="UP000285961">
    <property type="component" value="Unassembled WGS sequence"/>
</dbReference>
<evidence type="ECO:0000313" key="1">
    <source>
        <dbReference type="EMBL" id="RJP66567.1"/>
    </source>
</evidence>
<gene>
    <name evidence="1" type="ORF">C4532_15975</name>
</gene>
<dbReference type="AlphaFoldDB" id="A0A419ESJ0"/>